<name>A0ABD2MRN1_9CUCU</name>
<evidence type="ECO:0000313" key="2">
    <source>
        <dbReference type="EMBL" id="KAL3268880.1"/>
    </source>
</evidence>
<feature type="compositionally biased region" description="Basic and acidic residues" evidence="1">
    <location>
        <begin position="58"/>
        <end position="67"/>
    </location>
</feature>
<feature type="compositionally biased region" description="Polar residues" evidence="1">
    <location>
        <begin position="94"/>
        <end position="107"/>
    </location>
</feature>
<dbReference type="Proteomes" id="UP001516400">
    <property type="component" value="Unassembled WGS sequence"/>
</dbReference>
<keyword evidence="3" id="KW-1185">Reference proteome</keyword>
<accession>A0ABD2MRN1</accession>
<feature type="region of interest" description="Disordered" evidence="1">
    <location>
        <begin position="44"/>
        <end position="69"/>
    </location>
</feature>
<gene>
    <name evidence="2" type="ORF">HHI36_007969</name>
</gene>
<organism evidence="2 3">
    <name type="scientific">Cryptolaemus montrouzieri</name>
    <dbReference type="NCBI Taxonomy" id="559131"/>
    <lineage>
        <taxon>Eukaryota</taxon>
        <taxon>Metazoa</taxon>
        <taxon>Ecdysozoa</taxon>
        <taxon>Arthropoda</taxon>
        <taxon>Hexapoda</taxon>
        <taxon>Insecta</taxon>
        <taxon>Pterygota</taxon>
        <taxon>Neoptera</taxon>
        <taxon>Endopterygota</taxon>
        <taxon>Coleoptera</taxon>
        <taxon>Polyphaga</taxon>
        <taxon>Cucujiformia</taxon>
        <taxon>Coccinelloidea</taxon>
        <taxon>Coccinellidae</taxon>
        <taxon>Scymninae</taxon>
        <taxon>Scymnini</taxon>
        <taxon>Cryptolaemus</taxon>
    </lineage>
</organism>
<dbReference type="EMBL" id="JABFTP020000021">
    <property type="protein sequence ID" value="KAL3268880.1"/>
    <property type="molecule type" value="Genomic_DNA"/>
</dbReference>
<sequence length="107" mass="12285">MKAKKENTAIVAPTNSTHIHAETGSVEILDTAVMKDALWKKCIDRKEGTSRKGSQGPRKNDHQEIKQTKPRIRKIIQLQQQSRNYWKKIEKSRSSTGKSYILTSKKH</sequence>
<evidence type="ECO:0000313" key="3">
    <source>
        <dbReference type="Proteomes" id="UP001516400"/>
    </source>
</evidence>
<reference evidence="2 3" key="1">
    <citation type="journal article" date="2021" name="BMC Biol.">
        <title>Horizontally acquired antibacterial genes associated with adaptive radiation of ladybird beetles.</title>
        <authorList>
            <person name="Li H.S."/>
            <person name="Tang X.F."/>
            <person name="Huang Y.H."/>
            <person name="Xu Z.Y."/>
            <person name="Chen M.L."/>
            <person name="Du X.Y."/>
            <person name="Qiu B.Y."/>
            <person name="Chen P.T."/>
            <person name="Zhang W."/>
            <person name="Slipinski A."/>
            <person name="Escalona H.E."/>
            <person name="Waterhouse R.M."/>
            <person name="Zwick A."/>
            <person name="Pang H."/>
        </authorList>
    </citation>
    <scope>NUCLEOTIDE SEQUENCE [LARGE SCALE GENOMIC DNA]</scope>
    <source>
        <strain evidence="2">SYSU2018</strain>
    </source>
</reference>
<comment type="caution">
    <text evidence="2">The sequence shown here is derived from an EMBL/GenBank/DDBJ whole genome shotgun (WGS) entry which is preliminary data.</text>
</comment>
<proteinExistence type="predicted"/>
<protein>
    <submittedName>
        <fullName evidence="2">Uncharacterized protein</fullName>
    </submittedName>
</protein>
<dbReference type="AlphaFoldDB" id="A0ABD2MRN1"/>
<evidence type="ECO:0000256" key="1">
    <source>
        <dbReference type="SAM" id="MobiDB-lite"/>
    </source>
</evidence>
<feature type="region of interest" description="Disordered" evidence="1">
    <location>
        <begin position="88"/>
        <end position="107"/>
    </location>
</feature>